<dbReference type="PANTHER" id="PTHR43798">
    <property type="entry name" value="MONOACYLGLYCEROL LIPASE"/>
    <property type="match status" value="1"/>
</dbReference>
<dbReference type="Gene3D" id="3.40.50.1820">
    <property type="entry name" value="alpha/beta hydrolase"/>
    <property type="match status" value="1"/>
</dbReference>
<evidence type="ECO:0000259" key="1">
    <source>
        <dbReference type="Pfam" id="PF12697"/>
    </source>
</evidence>
<organism evidence="2 3">
    <name type="scientific">Agaricus bisporus var. burnettii</name>
    <dbReference type="NCBI Taxonomy" id="192524"/>
    <lineage>
        <taxon>Eukaryota</taxon>
        <taxon>Fungi</taxon>
        <taxon>Dikarya</taxon>
        <taxon>Basidiomycota</taxon>
        <taxon>Agaricomycotina</taxon>
        <taxon>Agaricomycetes</taxon>
        <taxon>Agaricomycetidae</taxon>
        <taxon>Agaricales</taxon>
        <taxon>Agaricineae</taxon>
        <taxon>Agaricaceae</taxon>
        <taxon>Agaricus</taxon>
    </lineage>
</organism>
<evidence type="ECO:0000313" key="3">
    <source>
        <dbReference type="Proteomes" id="UP000629468"/>
    </source>
</evidence>
<dbReference type="Proteomes" id="UP000629468">
    <property type="component" value="Unassembled WGS sequence"/>
</dbReference>
<name>A0A8H7FDJ7_AGABI</name>
<proteinExistence type="predicted"/>
<dbReference type="PANTHER" id="PTHR43798:SF33">
    <property type="entry name" value="HYDROLASE, PUTATIVE (AFU_ORTHOLOGUE AFUA_2G14860)-RELATED"/>
    <property type="match status" value="1"/>
</dbReference>
<dbReference type="SUPFAM" id="SSF53474">
    <property type="entry name" value="alpha/beta-Hydrolases"/>
    <property type="match status" value="1"/>
</dbReference>
<accession>A0A8H7FDJ7</accession>
<sequence length="290" mass="32687">MTKDLEVNTSRFVKSADGTEIYADATGNRSPSTPVLVLVHGGFLCKGAFNPIFDDPKWTSNLFLVRYDARGHGRSGKPDTEEAWESKRFSEDFEAVCREFEVKEAYVLGWSVGAAVLADITAYTTPVKMLGFINVAGLIYVNPSVNSRVGSRMSREWGPPFLFPPSEDALQESCAYFLRICSEELSPELFRILLEGMLMQSRGIAKRVCSRKQNPEKMLQEARGGRIPLLAISGLKDKALITEKLKGELEDLGWKRMTYRYLQDADHMPWVSCAEEFREIVLAWIKELTP</sequence>
<feature type="domain" description="AB hydrolase-1" evidence="1">
    <location>
        <begin position="36"/>
        <end position="279"/>
    </location>
</feature>
<dbReference type="AlphaFoldDB" id="A0A8H7FDJ7"/>
<protein>
    <recommendedName>
        <fullName evidence="1">AB hydrolase-1 domain-containing protein</fullName>
    </recommendedName>
</protein>
<evidence type="ECO:0000313" key="2">
    <source>
        <dbReference type="EMBL" id="KAF7785193.1"/>
    </source>
</evidence>
<dbReference type="OMA" id="AYFLRIC"/>
<comment type="caution">
    <text evidence="2">The sequence shown here is derived from an EMBL/GenBank/DDBJ whole genome shotgun (WGS) entry which is preliminary data.</text>
</comment>
<dbReference type="InterPro" id="IPR000073">
    <property type="entry name" value="AB_hydrolase_1"/>
</dbReference>
<dbReference type="InterPro" id="IPR050266">
    <property type="entry name" value="AB_hydrolase_sf"/>
</dbReference>
<gene>
    <name evidence="2" type="ORF">Agabi119p4_1358</name>
</gene>
<dbReference type="Pfam" id="PF12697">
    <property type="entry name" value="Abhydrolase_6"/>
    <property type="match status" value="1"/>
</dbReference>
<dbReference type="InterPro" id="IPR029058">
    <property type="entry name" value="AB_hydrolase_fold"/>
</dbReference>
<dbReference type="GO" id="GO:0016020">
    <property type="term" value="C:membrane"/>
    <property type="evidence" value="ECO:0007669"/>
    <property type="project" value="TreeGrafter"/>
</dbReference>
<reference evidence="2 3" key="1">
    <citation type="journal article" name="Sci. Rep.">
        <title>Telomere-to-telomere assembled and centromere annotated genomes of the two main subspecies of the button mushroom Agaricus bisporus reveal especially polymorphic chromosome ends.</title>
        <authorList>
            <person name="Sonnenberg A.S.M."/>
            <person name="Sedaghat-Telgerd N."/>
            <person name="Lavrijssen B."/>
            <person name="Ohm R.A."/>
            <person name="Hendrickx P.M."/>
            <person name="Scholtmeijer K."/>
            <person name="Baars J.J.P."/>
            <person name="van Peer A."/>
        </authorList>
    </citation>
    <scope>NUCLEOTIDE SEQUENCE [LARGE SCALE GENOMIC DNA]</scope>
    <source>
        <strain evidence="2 3">H119_p4</strain>
    </source>
</reference>
<dbReference type="EMBL" id="JABXXO010000001">
    <property type="protein sequence ID" value="KAF7785193.1"/>
    <property type="molecule type" value="Genomic_DNA"/>
</dbReference>